<dbReference type="AlphaFoldDB" id="A0A498I3Y4"/>
<proteinExistence type="predicted"/>
<feature type="domain" description="Sieve element occlusion N-terminal" evidence="1">
    <location>
        <begin position="35"/>
        <end position="306"/>
    </location>
</feature>
<dbReference type="InterPro" id="IPR027944">
    <property type="entry name" value="SEO_C"/>
</dbReference>
<dbReference type="EMBL" id="RDQH01000339">
    <property type="protein sequence ID" value="RXH78246.1"/>
    <property type="molecule type" value="Genomic_DNA"/>
</dbReference>
<dbReference type="Pfam" id="PF14577">
    <property type="entry name" value="SEO_C"/>
    <property type="match status" value="2"/>
</dbReference>
<reference evidence="3 4" key="1">
    <citation type="submission" date="2018-10" db="EMBL/GenBank/DDBJ databases">
        <title>A high-quality apple genome assembly.</title>
        <authorList>
            <person name="Hu J."/>
        </authorList>
    </citation>
    <scope>NUCLEOTIDE SEQUENCE [LARGE SCALE GENOMIC DNA]</scope>
    <source>
        <strain evidence="4">cv. HFTH1</strain>
        <tissue evidence="3">Young leaf</tissue>
    </source>
</reference>
<dbReference type="Proteomes" id="UP000290289">
    <property type="component" value="Chromosome 13"/>
</dbReference>
<evidence type="ECO:0000259" key="1">
    <source>
        <dbReference type="Pfam" id="PF14576"/>
    </source>
</evidence>
<dbReference type="Gene3D" id="3.40.30.10">
    <property type="entry name" value="Glutaredoxin"/>
    <property type="match status" value="1"/>
</dbReference>
<dbReference type="STRING" id="3750.A0A498I3Y4"/>
<organism evidence="3 4">
    <name type="scientific">Malus domestica</name>
    <name type="common">Apple</name>
    <name type="synonym">Pyrus malus</name>
    <dbReference type="NCBI Taxonomy" id="3750"/>
    <lineage>
        <taxon>Eukaryota</taxon>
        <taxon>Viridiplantae</taxon>
        <taxon>Streptophyta</taxon>
        <taxon>Embryophyta</taxon>
        <taxon>Tracheophyta</taxon>
        <taxon>Spermatophyta</taxon>
        <taxon>Magnoliopsida</taxon>
        <taxon>eudicotyledons</taxon>
        <taxon>Gunneridae</taxon>
        <taxon>Pentapetalae</taxon>
        <taxon>rosids</taxon>
        <taxon>fabids</taxon>
        <taxon>Rosales</taxon>
        <taxon>Rosaceae</taxon>
        <taxon>Amygdaloideae</taxon>
        <taxon>Maleae</taxon>
        <taxon>Malus</taxon>
    </lineage>
</organism>
<dbReference type="Pfam" id="PF14576">
    <property type="entry name" value="SEO_N"/>
    <property type="match status" value="1"/>
</dbReference>
<feature type="domain" description="Sieve element occlusion C-terminal" evidence="2">
    <location>
        <begin position="484"/>
        <end position="541"/>
    </location>
</feature>
<evidence type="ECO:0000313" key="3">
    <source>
        <dbReference type="EMBL" id="RXH78246.1"/>
    </source>
</evidence>
<sequence length="682" mass="77250">MLGLANNVAAKVASVVTTTHQHITGDHELSLFTMSDQKILEQIYGTHVHADESFDDDSLFGITENILKRATQIVDKIVQGTQVHVENIEENTPKAGFSAPLCTLKSIASEMQCKPPSEEVAHNTTLAILNKLSSYSWEAKAVLTLAAFAMEYGEFWLLAQLQESDRLAKSIAILKRVPVLLKPSDLHKKRQAVLELNNLIKATLQVIECIDQFDKLSSYDPKDVPALALAMDHIPVDVYWAVATVVACATKITILTCNEDKEHDLAPFAQKIHYVLNKLKIQLIVCRKQIEEAETYRRLRKIFRTPTEIMEVFKALIFTKENVQPLVDGSTKQMVKIDILRKKNVLLFISSLDISDDDISILKPIYDMIKKDNQHKIVWIPIVEHWTDDRRKKFESLRNKMPWYTVQISAPVAGIRFIKEEWSFKGKPTLVVMNPQGKVEHPNALHMIRVWGVNAFPFTKATEEELSHGHGDKWIGTVVQGVSQSVTIKEDKYIFFYGGKDNGWIQEFTKKATALANDPIFKEAKIQIELFCVGKGSKGEDDHGILGKFWTGIESLFFTKVHKPADQVGQEIQKLLSYKNESGWAVLSKGHSVVLTGHGVSILRVVEDFDKWKDHVKESGFEFCFKSYHERVRTVSRPCCRLDIPGSTGKVPDTMKCPDCHRSMETFISYKCCHIDDPTAHH</sequence>
<dbReference type="PANTHER" id="PTHR33232:SF18">
    <property type="entry name" value="PROTEIN SIEVE ELEMENT OCCLUSION B-LIKE"/>
    <property type="match status" value="1"/>
</dbReference>
<name>A0A498I3Y4_MALDO</name>
<gene>
    <name evidence="3" type="ORF">DVH24_001764</name>
</gene>
<feature type="domain" description="Sieve element occlusion C-terminal" evidence="2">
    <location>
        <begin position="549"/>
        <end position="674"/>
    </location>
</feature>
<keyword evidence="4" id="KW-1185">Reference proteome</keyword>
<evidence type="ECO:0000259" key="2">
    <source>
        <dbReference type="Pfam" id="PF14577"/>
    </source>
</evidence>
<evidence type="ECO:0000313" key="4">
    <source>
        <dbReference type="Proteomes" id="UP000290289"/>
    </source>
</evidence>
<comment type="caution">
    <text evidence="3">The sequence shown here is derived from an EMBL/GenBank/DDBJ whole genome shotgun (WGS) entry which is preliminary data.</text>
</comment>
<dbReference type="GO" id="GO:0010088">
    <property type="term" value="P:phloem development"/>
    <property type="evidence" value="ECO:0007669"/>
    <property type="project" value="InterPro"/>
</dbReference>
<dbReference type="InterPro" id="IPR027942">
    <property type="entry name" value="SEO_N"/>
</dbReference>
<dbReference type="InterPro" id="IPR039299">
    <property type="entry name" value="SEOA"/>
</dbReference>
<dbReference type="PANTHER" id="PTHR33232">
    <property type="entry name" value="PROTEIN SIEVE ELEMENT OCCLUSION B-LIKE"/>
    <property type="match status" value="1"/>
</dbReference>
<protein>
    <submittedName>
        <fullName evidence="3">Uncharacterized protein</fullName>
    </submittedName>
</protein>
<accession>A0A498I3Y4</accession>